<dbReference type="GeneID" id="17321386"/>
<name>R7Q8P7_CHOCR</name>
<dbReference type="EMBL" id="HG001660">
    <property type="protein sequence ID" value="CDF33850.1"/>
    <property type="molecule type" value="Genomic_DNA"/>
</dbReference>
<evidence type="ECO:0000256" key="1">
    <source>
        <dbReference type="ARBA" id="ARBA00004394"/>
    </source>
</evidence>
<evidence type="ECO:0000256" key="5">
    <source>
        <dbReference type="SAM" id="MobiDB-lite"/>
    </source>
</evidence>
<evidence type="ECO:0000259" key="6">
    <source>
        <dbReference type="PROSITE" id="PS51865"/>
    </source>
</evidence>
<accession>R7Q8P7</accession>
<dbReference type="PANTHER" id="PTHR12893">
    <property type="entry name" value="GOLGI REASSEMBLY STACKING PROTEIN GRASP"/>
    <property type="match status" value="1"/>
</dbReference>
<gene>
    <name evidence="7" type="ORF">CHC_T00002435001</name>
</gene>
<reference evidence="8" key="1">
    <citation type="journal article" date="2013" name="Proc. Natl. Acad. Sci. U.S.A.">
        <title>Genome structure and metabolic features in the red seaweed Chondrus crispus shed light on evolution of the Archaeplastida.</title>
        <authorList>
            <person name="Collen J."/>
            <person name="Porcel B."/>
            <person name="Carre W."/>
            <person name="Ball S.G."/>
            <person name="Chaparro C."/>
            <person name="Tonon T."/>
            <person name="Barbeyron T."/>
            <person name="Michel G."/>
            <person name="Noel B."/>
            <person name="Valentin K."/>
            <person name="Elias M."/>
            <person name="Artiguenave F."/>
            <person name="Arun A."/>
            <person name="Aury J.M."/>
            <person name="Barbosa-Neto J.F."/>
            <person name="Bothwell J.H."/>
            <person name="Bouget F.Y."/>
            <person name="Brillet L."/>
            <person name="Cabello-Hurtado F."/>
            <person name="Capella-Gutierrez S."/>
            <person name="Charrier B."/>
            <person name="Cladiere L."/>
            <person name="Cock J.M."/>
            <person name="Coelho S.M."/>
            <person name="Colleoni C."/>
            <person name="Czjzek M."/>
            <person name="Da Silva C."/>
            <person name="Delage L."/>
            <person name="Denoeud F."/>
            <person name="Deschamps P."/>
            <person name="Dittami S.M."/>
            <person name="Gabaldon T."/>
            <person name="Gachon C.M."/>
            <person name="Groisillier A."/>
            <person name="Herve C."/>
            <person name="Jabbari K."/>
            <person name="Katinka M."/>
            <person name="Kloareg B."/>
            <person name="Kowalczyk N."/>
            <person name="Labadie K."/>
            <person name="Leblanc C."/>
            <person name="Lopez P.J."/>
            <person name="McLachlan D.H."/>
            <person name="Meslet-Cladiere L."/>
            <person name="Moustafa A."/>
            <person name="Nehr Z."/>
            <person name="Nyvall Collen P."/>
            <person name="Panaud O."/>
            <person name="Partensky F."/>
            <person name="Poulain J."/>
            <person name="Rensing S.A."/>
            <person name="Rousvoal S."/>
            <person name="Samson G."/>
            <person name="Symeonidi A."/>
            <person name="Weissenbach J."/>
            <person name="Zambounis A."/>
            <person name="Wincker P."/>
            <person name="Boyen C."/>
        </authorList>
    </citation>
    <scope>NUCLEOTIDE SEQUENCE [LARGE SCALE GENOMIC DNA]</scope>
    <source>
        <strain evidence="8">cv. Stackhouse</strain>
    </source>
</reference>
<sequence length="228" mass="24207">MGQEQSVDDGEANTSGPSAPVSDVEDVEDITTLSGYRAMKVFQGSPASRSGLAPFEDFIVAVNGAVVDADNASLAAVLRDNEGKELALVVWNCVDNAKRDVALRPVKWNGPGLLGAAVRYEPLAGAADHVQRVVDVLPESPADEAGLVPNTDYIVGTPAEVFRKEADFSTLIVEALQRHSAASFMVYSSATNRVRNVEIRPDKDWGGEGSIGCELATGLLHRITRSVS</sequence>
<dbReference type="GO" id="GO:0000139">
    <property type="term" value="C:Golgi membrane"/>
    <property type="evidence" value="ECO:0007669"/>
    <property type="project" value="UniProtKB-SubCell"/>
</dbReference>
<dbReference type="Gene3D" id="2.30.42.10">
    <property type="match status" value="2"/>
</dbReference>
<feature type="domain" description="PDZ GRASP-type" evidence="6">
    <location>
        <begin position="129"/>
        <end position="220"/>
    </location>
</feature>
<dbReference type="AlphaFoldDB" id="R7Q8P7"/>
<dbReference type="RefSeq" id="XP_005713669.1">
    <property type="nucleotide sequence ID" value="XM_005713612.1"/>
</dbReference>
<keyword evidence="8" id="KW-1185">Reference proteome</keyword>
<feature type="compositionally biased region" description="Acidic residues" evidence="5">
    <location>
        <begin position="1"/>
        <end position="11"/>
    </location>
</feature>
<dbReference type="KEGG" id="ccp:CHC_T00002435001"/>
<dbReference type="Proteomes" id="UP000012073">
    <property type="component" value="Unassembled WGS sequence"/>
</dbReference>
<organism evidence="7 8">
    <name type="scientific">Chondrus crispus</name>
    <name type="common">Carrageen Irish moss</name>
    <name type="synonym">Polymorpha crispa</name>
    <dbReference type="NCBI Taxonomy" id="2769"/>
    <lineage>
        <taxon>Eukaryota</taxon>
        <taxon>Rhodophyta</taxon>
        <taxon>Florideophyceae</taxon>
        <taxon>Rhodymeniophycidae</taxon>
        <taxon>Gigartinales</taxon>
        <taxon>Gigartinaceae</taxon>
        <taxon>Chondrus</taxon>
    </lineage>
</organism>
<dbReference type="Gramene" id="CDF33850">
    <property type="protein sequence ID" value="CDF33850"/>
    <property type="gene ID" value="CHC_T00002435001"/>
</dbReference>
<dbReference type="PROSITE" id="PS51865">
    <property type="entry name" value="PDZ_GRASP"/>
    <property type="match status" value="2"/>
</dbReference>
<dbReference type="SUPFAM" id="SSF50156">
    <property type="entry name" value="PDZ domain-like"/>
    <property type="match status" value="1"/>
</dbReference>
<dbReference type="Pfam" id="PF04495">
    <property type="entry name" value="GRASP55_65"/>
    <property type="match status" value="1"/>
</dbReference>
<keyword evidence="2" id="KW-0677">Repeat</keyword>
<dbReference type="PANTHER" id="PTHR12893:SF0">
    <property type="entry name" value="GRASP65"/>
    <property type="match status" value="1"/>
</dbReference>
<evidence type="ECO:0000256" key="3">
    <source>
        <dbReference type="ARBA" id="ARBA00023034"/>
    </source>
</evidence>
<evidence type="ECO:0000313" key="7">
    <source>
        <dbReference type="EMBL" id="CDF33850.1"/>
    </source>
</evidence>
<dbReference type="STRING" id="2769.R7Q8P7"/>
<feature type="domain" description="PDZ GRASP-type" evidence="6">
    <location>
        <begin position="34"/>
        <end position="123"/>
    </location>
</feature>
<evidence type="ECO:0000256" key="4">
    <source>
        <dbReference type="ARBA" id="ARBA00023136"/>
    </source>
</evidence>
<dbReference type="InterPro" id="IPR007583">
    <property type="entry name" value="GRASP55_65"/>
</dbReference>
<dbReference type="OMA" id="FERAGEN"/>
<keyword evidence="4" id="KW-0472">Membrane</keyword>
<evidence type="ECO:0000313" key="8">
    <source>
        <dbReference type="Proteomes" id="UP000012073"/>
    </source>
</evidence>
<comment type="subcellular location">
    <subcellularLocation>
        <location evidence="1">Golgi apparatus membrane</location>
    </subcellularLocation>
</comment>
<protein>
    <recommendedName>
        <fullName evidence="6">PDZ GRASP-type domain-containing protein</fullName>
    </recommendedName>
</protein>
<dbReference type="GO" id="GO:0007030">
    <property type="term" value="P:Golgi organization"/>
    <property type="evidence" value="ECO:0007669"/>
    <property type="project" value="TreeGrafter"/>
</dbReference>
<dbReference type="InterPro" id="IPR036034">
    <property type="entry name" value="PDZ_sf"/>
</dbReference>
<proteinExistence type="predicted"/>
<evidence type="ECO:0000256" key="2">
    <source>
        <dbReference type="ARBA" id="ARBA00022737"/>
    </source>
</evidence>
<dbReference type="InterPro" id="IPR024958">
    <property type="entry name" value="GRASP_PDZ"/>
</dbReference>
<keyword evidence="3" id="KW-0333">Golgi apparatus</keyword>
<dbReference type="PhylomeDB" id="R7Q8P7"/>
<feature type="region of interest" description="Disordered" evidence="5">
    <location>
        <begin position="1"/>
        <end position="25"/>
    </location>
</feature>
<dbReference type="OrthoDB" id="3318at2759"/>